<feature type="compositionally biased region" description="Basic and acidic residues" evidence="1">
    <location>
        <begin position="72"/>
        <end position="82"/>
    </location>
</feature>
<evidence type="ECO:0000313" key="3">
    <source>
        <dbReference type="Proteomes" id="UP001218218"/>
    </source>
</evidence>
<organism evidence="2 3">
    <name type="scientific">Mycena albidolilacea</name>
    <dbReference type="NCBI Taxonomy" id="1033008"/>
    <lineage>
        <taxon>Eukaryota</taxon>
        <taxon>Fungi</taxon>
        <taxon>Dikarya</taxon>
        <taxon>Basidiomycota</taxon>
        <taxon>Agaricomycotina</taxon>
        <taxon>Agaricomycetes</taxon>
        <taxon>Agaricomycetidae</taxon>
        <taxon>Agaricales</taxon>
        <taxon>Marasmiineae</taxon>
        <taxon>Mycenaceae</taxon>
        <taxon>Mycena</taxon>
    </lineage>
</organism>
<feature type="region of interest" description="Disordered" evidence="1">
    <location>
        <begin position="56"/>
        <end position="84"/>
    </location>
</feature>
<keyword evidence="3" id="KW-1185">Reference proteome</keyword>
<sequence length="212" mass="23181">MNFKCPWAVYRILKRNMVTTNSGELARESTAEGNSALLRNLRNPTETAGGLFKELLSGASKGASRTNGNPKGRGEEKKEGGRTDGVTEFQWSRFEIKSAVPHSQFLHLFWTDPGEDVQAGAARLRHTPVLCITPVQSAGVPGTRIGTDSGTQAPTLFCTIELQALVRLYGTAHEVECISTPNAIGGREKRGIAKQERKTDTKARDVRMHLMC</sequence>
<name>A0AAD7EW12_9AGAR</name>
<dbReference type="Proteomes" id="UP001218218">
    <property type="component" value="Unassembled WGS sequence"/>
</dbReference>
<comment type="caution">
    <text evidence="2">The sequence shown here is derived from an EMBL/GenBank/DDBJ whole genome shotgun (WGS) entry which is preliminary data.</text>
</comment>
<evidence type="ECO:0000256" key="1">
    <source>
        <dbReference type="SAM" id="MobiDB-lite"/>
    </source>
</evidence>
<gene>
    <name evidence="2" type="ORF">DFH08DRAFT_806059</name>
</gene>
<evidence type="ECO:0000313" key="2">
    <source>
        <dbReference type="EMBL" id="KAJ7351336.1"/>
    </source>
</evidence>
<dbReference type="AlphaFoldDB" id="A0AAD7EW12"/>
<accession>A0AAD7EW12</accession>
<dbReference type="EMBL" id="JARIHO010000013">
    <property type="protein sequence ID" value="KAJ7351336.1"/>
    <property type="molecule type" value="Genomic_DNA"/>
</dbReference>
<proteinExistence type="predicted"/>
<reference evidence="2" key="1">
    <citation type="submission" date="2023-03" db="EMBL/GenBank/DDBJ databases">
        <title>Massive genome expansion in bonnet fungi (Mycena s.s.) driven by repeated elements and novel gene families across ecological guilds.</title>
        <authorList>
            <consortium name="Lawrence Berkeley National Laboratory"/>
            <person name="Harder C.B."/>
            <person name="Miyauchi S."/>
            <person name="Viragh M."/>
            <person name="Kuo A."/>
            <person name="Thoen E."/>
            <person name="Andreopoulos B."/>
            <person name="Lu D."/>
            <person name="Skrede I."/>
            <person name="Drula E."/>
            <person name="Henrissat B."/>
            <person name="Morin E."/>
            <person name="Kohler A."/>
            <person name="Barry K."/>
            <person name="LaButti K."/>
            <person name="Morin E."/>
            <person name="Salamov A."/>
            <person name="Lipzen A."/>
            <person name="Mereny Z."/>
            <person name="Hegedus B."/>
            <person name="Baldrian P."/>
            <person name="Stursova M."/>
            <person name="Weitz H."/>
            <person name="Taylor A."/>
            <person name="Grigoriev I.V."/>
            <person name="Nagy L.G."/>
            <person name="Martin F."/>
            <person name="Kauserud H."/>
        </authorList>
    </citation>
    <scope>NUCLEOTIDE SEQUENCE</scope>
    <source>
        <strain evidence="2">CBHHK002</strain>
    </source>
</reference>
<protein>
    <submittedName>
        <fullName evidence="2">Uncharacterized protein</fullName>
    </submittedName>
</protein>